<evidence type="ECO:0000313" key="2">
    <source>
        <dbReference type="EMBL" id="KIZ03675.1"/>
    </source>
</evidence>
<feature type="compositionally biased region" description="Low complexity" evidence="1">
    <location>
        <begin position="349"/>
        <end position="361"/>
    </location>
</feature>
<accession>A0A0D2MLD8</accession>
<feature type="compositionally biased region" description="Low complexity" evidence="1">
    <location>
        <begin position="84"/>
        <end position="107"/>
    </location>
</feature>
<keyword evidence="3" id="KW-1185">Reference proteome</keyword>
<protein>
    <submittedName>
        <fullName evidence="2">Uncharacterized protein</fullName>
    </submittedName>
</protein>
<evidence type="ECO:0000256" key="1">
    <source>
        <dbReference type="SAM" id="MobiDB-lite"/>
    </source>
</evidence>
<feature type="compositionally biased region" description="Polar residues" evidence="1">
    <location>
        <begin position="140"/>
        <end position="149"/>
    </location>
</feature>
<feature type="region of interest" description="Disordered" evidence="1">
    <location>
        <begin position="21"/>
        <end position="303"/>
    </location>
</feature>
<reference evidence="2 3" key="1">
    <citation type="journal article" date="2013" name="BMC Genomics">
        <title>Reconstruction of the lipid metabolism for the microalga Monoraphidium neglectum from its genome sequence reveals characteristics suitable for biofuel production.</title>
        <authorList>
            <person name="Bogen C."/>
            <person name="Al-Dilaimi A."/>
            <person name="Albersmeier A."/>
            <person name="Wichmann J."/>
            <person name="Grundmann M."/>
            <person name="Rupp O."/>
            <person name="Lauersen K.J."/>
            <person name="Blifernez-Klassen O."/>
            <person name="Kalinowski J."/>
            <person name="Goesmann A."/>
            <person name="Mussgnug J.H."/>
            <person name="Kruse O."/>
        </authorList>
    </citation>
    <scope>NUCLEOTIDE SEQUENCE [LARGE SCALE GENOMIC DNA]</scope>
    <source>
        <strain evidence="2 3">SAG 48.87</strain>
    </source>
</reference>
<organism evidence="2 3">
    <name type="scientific">Monoraphidium neglectum</name>
    <dbReference type="NCBI Taxonomy" id="145388"/>
    <lineage>
        <taxon>Eukaryota</taxon>
        <taxon>Viridiplantae</taxon>
        <taxon>Chlorophyta</taxon>
        <taxon>core chlorophytes</taxon>
        <taxon>Chlorophyceae</taxon>
        <taxon>CS clade</taxon>
        <taxon>Sphaeropleales</taxon>
        <taxon>Selenastraceae</taxon>
        <taxon>Monoraphidium</taxon>
    </lineage>
</organism>
<dbReference type="GeneID" id="25737158"/>
<dbReference type="RefSeq" id="XP_013902694.1">
    <property type="nucleotide sequence ID" value="XM_014047240.1"/>
</dbReference>
<evidence type="ECO:0000313" key="3">
    <source>
        <dbReference type="Proteomes" id="UP000054498"/>
    </source>
</evidence>
<dbReference type="EMBL" id="KK100806">
    <property type="protein sequence ID" value="KIZ03675.1"/>
    <property type="molecule type" value="Genomic_DNA"/>
</dbReference>
<feature type="compositionally biased region" description="Polar residues" evidence="1">
    <location>
        <begin position="419"/>
        <end position="430"/>
    </location>
</feature>
<sequence length="430" mass="44206">MSTCHDSGYWAGYVKRLRDDSANASPLQSGGGASSPAACTGAGGAGKLEAARHGGAAKQHHHIHVPDGKARPEWVSTFAQAARPLSPDSPSGLGPSPSQQGPPSLHSAKSAPPAKEVSRESLVGARPDWDPSFAYPSSFRGRSSVSPRASTGALDSKHRCRSAALGPRPGTSDALHSALARAGVRGATQAAGAAQLRERRYSSAGSCGSGAAKQQQQQQRANSATAAVAAAAKQLRAKQPAPVGVGPASQQVEQPQRAASSPPPQPHIPPALNDAQPAPTPDGPHRAQAPQAEATAPGGGGAGVDVLFAACCSELDRLEDGALRLLMLARRAMEHEAQPSDQDKQPHEQQQQQSPSSPQQQRQRRRPSKGGAWADGGGEGATSTWGALKRQAAQRWQASLRRPGQANGEGSGGGMLRQRYTSSSGGAVAE</sequence>
<dbReference type="AlphaFoldDB" id="A0A0D2MLD8"/>
<feature type="compositionally biased region" description="Basic and acidic residues" evidence="1">
    <location>
        <begin position="334"/>
        <end position="347"/>
    </location>
</feature>
<dbReference type="KEGG" id="mng:MNEG_4280"/>
<name>A0A0D2MLD8_9CHLO</name>
<gene>
    <name evidence="2" type="ORF">MNEG_4280</name>
</gene>
<feature type="compositionally biased region" description="Low complexity" evidence="1">
    <location>
        <begin position="287"/>
        <end position="296"/>
    </location>
</feature>
<proteinExistence type="predicted"/>
<dbReference type="Proteomes" id="UP000054498">
    <property type="component" value="Unassembled WGS sequence"/>
</dbReference>
<feature type="region of interest" description="Disordered" evidence="1">
    <location>
        <begin position="334"/>
        <end position="430"/>
    </location>
</feature>
<feature type="compositionally biased region" description="Low complexity" evidence="1">
    <location>
        <begin position="202"/>
        <end position="241"/>
    </location>
</feature>